<dbReference type="SMART" id="SM00280">
    <property type="entry name" value="KAZAL"/>
    <property type="match status" value="1"/>
</dbReference>
<dbReference type="AlphaFoldDB" id="A0A1H8NTG3"/>
<dbReference type="Proteomes" id="UP000183898">
    <property type="component" value="Unassembled WGS sequence"/>
</dbReference>
<reference evidence="3 4" key="1">
    <citation type="submission" date="2016-10" db="EMBL/GenBank/DDBJ databases">
        <authorList>
            <person name="de Groot N.N."/>
        </authorList>
    </citation>
    <scope>NUCLEOTIDE SEQUENCE [LARGE SCALE GENOMIC DNA]</scope>
    <source>
        <strain evidence="3 4">Nl18</strain>
    </source>
</reference>
<dbReference type="EMBL" id="FOCT01000017">
    <property type="protein sequence ID" value="SEO32894.1"/>
    <property type="molecule type" value="Genomic_DNA"/>
</dbReference>
<sequence length="262" mass="27286">MKKLTHAFLLGAVLLGSTAVIAQQREAGETTGDPANRAVNINLGSTGGALDSSALAIVRQQVGKAISLEAVDTFIVYSPRIGGPVQIEGGLNACAEEGFSAKPNQFREFVHKLREIRPRTGTFLNVELTGQCKPVGSGTGEGNVCGDIAGKRCPDEKQYCDFGVGQCKIADAQGTCKTKPRNCTREFRPVCGCDGKTYGNACTAAAAGVSIDHEGECKTKQQACGGIAGIRCPEGKTCVDDPSDDCDPKRGGADCPGICKGR</sequence>
<dbReference type="SUPFAM" id="SSF100895">
    <property type="entry name" value="Kazal-type serine protease inhibitors"/>
    <property type="match status" value="1"/>
</dbReference>
<evidence type="ECO:0000313" key="4">
    <source>
        <dbReference type="Proteomes" id="UP000183898"/>
    </source>
</evidence>
<feature type="chain" id="PRO_5010213035" evidence="1">
    <location>
        <begin position="23"/>
        <end position="262"/>
    </location>
</feature>
<proteinExistence type="predicted"/>
<feature type="domain" description="Kazal-like" evidence="2">
    <location>
        <begin position="170"/>
        <end position="219"/>
    </location>
</feature>
<keyword evidence="1" id="KW-0732">Signal</keyword>
<organism evidence="3 4">
    <name type="scientific">Nitrosospira multiformis</name>
    <dbReference type="NCBI Taxonomy" id="1231"/>
    <lineage>
        <taxon>Bacteria</taxon>
        <taxon>Pseudomonadati</taxon>
        <taxon>Pseudomonadota</taxon>
        <taxon>Betaproteobacteria</taxon>
        <taxon>Nitrosomonadales</taxon>
        <taxon>Nitrosomonadaceae</taxon>
        <taxon>Nitrosospira</taxon>
    </lineage>
</organism>
<evidence type="ECO:0000256" key="1">
    <source>
        <dbReference type="SAM" id="SignalP"/>
    </source>
</evidence>
<dbReference type="InterPro" id="IPR002350">
    <property type="entry name" value="Kazal_dom"/>
</dbReference>
<feature type="signal peptide" evidence="1">
    <location>
        <begin position="1"/>
        <end position="22"/>
    </location>
</feature>
<dbReference type="Pfam" id="PF00050">
    <property type="entry name" value="Kazal_1"/>
    <property type="match status" value="1"/>
</dbReference>
<evidence type="ECO:0000313" key="3">
    <source>
        <dbReference type="EMBL" id="SEO32894.1"/>
    </source>
</evidence>
<dbReference type="PROSITE" id="PS51465">
    <property type="entry name" value="KAZAL_2"/>
    <property type="match status" value="1"/>
</dbReference>
<protein>
    <submittedName>
        <fullName evidence="3">Kazal-type serine protease inhibitor domain-containing protein</fullName>
    </submittedName>
</protein>
<dbReference type="InterPro" id="IPR036058">
    <property type="entry name" value="Kazal_dom_sf"/>
</dbReference>
<dbReference type="Gene3D" id="3.30.60.30">
    <property type="match status" value="1"/>
</dbReference>
<evidence type="ECO:0000259" key="2">
    <source>
        <dbReference type="PROSITE" id="PS51465"/>
    </source>
</evidence>
<dbReference type="RefSeq" id="WP_074748952.1">
    <property type="nucleotide sequence ID" value="NZ_FOCT01000017.1"/>
</dbReference>
<accession>A0A1H8NTG3</accession>
<name>A0A1H8NTG3_9PROT</name>
<dbReference type="CDD" id="cd00104">
    <property type="entry name" value="KAZAL_FS"/>
    <property type="match status" value="1"/>
</dbReference>
<gene>
    <name evidence="3" type="ORF">SAMN05216404_11772</name>
</gene>